<dbReference type="EMBL" id="JAEACU010000012">
    <property type="protein sequence ID" value="KAH7513460.1"/>
    <property type="molecule type" value="Genomic_DNA"/>
</dbReference>
<gene>
    <name evidence="2" type="ORF">FEM48_Zijuj12G0202200</name>
</gene>
<name>A0A978UFB7_ZIZJJ</name>
<proteinExistence type="predicted"/>
<feature type="region of interest" description="Disordered" evidence="1">
    <location>
        <begin position="11"/>
        <end position="30"/>
    </location>
</feature>
<evidence type="ECO:0000256" key="1">
    <source>
        <dbReference type="SAM" id="MobiDB-lite"/>
    </source>
</evidence>
<sequence length="188" mass="21411">MKSSHLLNIHYNGLEPPQNPKHGALPTNGGYPPASPPGYYYYPPQPFSGYNPPPPPPAYYAYPSRWNGKYDNSGQQKISHINNQTSFSSHISITKFLNVERKAKKAIFWVYLTETMTSKEVKRRLRDTVEHGFDKLHRIAYVVTFPLAPLDGAIHRISQDILNWITDNNPEDRANGHNHNHSKSSHPP</sequence>
<comment type="caution">
    <text evidence="2">The sequence shown here is derived from an EMBL/GenBank/DDBJ whole genome shotgun (WGS) entry which is preliminary data.</text>
</comment>
<dbReference type="AlphaFoldDB" id="A0A978UFB7"/>
<dbReference type="Proteomes" id="UP000813462">
    <property type="component" value="Unassembled WGS sequence"/>
</dbReference>
<evidence type="ECO:0000313" key="2">
    <source>
        <dbReference type="EMBL" id="KAH7513460.1"/>
    </source>
</evidence>
<evidence type="ECO:0000313" key="3">
    <source>
        <dbReference type="Proteomes" id="UP000813462"/>
    </source>
</evidence>
<organism evidence="2 3">
    <name type="scientific">Ziziphus jujuba var. spinosa</name>
    <dbReference type="NCBI Taxonomy" id="714518"/>
    <lineage>
        <taxon>Eukaryota</taxon>
        <taxon>Viridiplantae</taxon>
        <taxon>Streptophyta</taxon>
        <taxon>Embryophyta</taxon>
        <taxon>Tracheophyta</taxon>
        <taxon>Spermatophyta</taxon>
        <taxon>Magnoliopsida</taxon>
        <taxon>eudicotyledons</taxon>
        <taxon>Gunneridae</taxon>
        <taxon>Pentapetalae</taxon>
        <taxon>rosids</taxon>
        <taxon>fabids</taxon>
        <taxon>Rosales</taxon>
        <taxon>Rhamnaceae</taxon>
        <taxon>Paliureae</taxon>
        <taxon>Ziziphus</taxon>
    </lineage>
</organism>
<protein>
    <submittedName>
        <fullName evidence="2">Uncharacterized protein</fullName>
    </submittedName>
</protein>
<reference evidence="2" key="1">
    <citation type="journal article" date="2021" name="Front. Plant Sci.">
        <title>Chromosome-Scale Genome Assembly for Chinese Sour Jujube and Insights Into Its Genome Evolution and Domestication Signature.</title>
        <authorList>
            <person name="Shen L.-Y."/>
            <person name="Luo H."/>
            <person name="Wang X.-L."/>
            <person name="Wang X.-M."/>
            <person name="Qiu X.-J."/>
            <person name="Liu H."/>
            <person name="Zhou S.-S."/>
            <person name="Jia K.-H."/>
            <person name="Nie S."/>
            <person name="Bao Y.-T."/>
            <person name="Zhang R.-G."/>
            <person name="Yun Q.-Z."/>
            <person name="Chai Y.-H."/>
            <person name="Lu J.-Y."/>
            <person name="Li Y."/>
            <person name="Zhao S.-W."/>
            <person name="Mao J.-F."/>
            <person name="Jia S.-G."/>
            <person name="Mao Y.-M."/>
        </authorList>
    </citation>
    <scope>NUCLEOTIDE SEQUENCE</scope>
    <source>
        <strain evidence="2">AT0</strain>
        <tissue evidence="2">Leaf</tissue>
    </source>
</reference>
<accession>A0A978UFB7</accession>